<dbReference type="InterPro" id="IPR001584">
    <property type="entry name" value="Integrase_cat-core"/>
</dbReference>
<gene>
    <name evidence="7" type="ORF">Q8P09_05620</name>
</gene>
<name>A0ABT9HFK8_9GAMM</name>
<dbReference type="RefSeq" id="WP_305935646.1">
    <property type="nucleotide sequence ID" value="NZ_JAVAJI010000007.1"/>
</dbReference>
<dbReference type="InterPro" id="IPR051917">
    <property type="entry name" value="Transposase-Integrase"/>
</dbReference>
<protein>
    <submittedName>
        <fullName evidence="7">IS30 family transposase</fullName>
    </submittedName>
</protein>
<comment type="caution">
    <text evidence="7">The sequence shown here is derived from an EMBL/GenBank/DDBJ whole genome shotgun (WGS) entry which is preliminary data.</text>
</comment>
<dbReference type="PROSITE" id="PS50994">
    <property type="entry name" value="INTEGRASE"/>
    <property type="match status" value="1"/>
</dbReference>
<feature type="domain" description="Integrase catalytic" evidence="6">
    <location>
        <begin position="147"/>
        <end position="308"/>
    </location>
</feature>
<dbReference type="SUPFAM" id="SSF53098">
    <property type="entry name" value="Ribonuclease H-like"/>
    <property type="match status" value="1"/>
</dbReference>
<dbReference type="InterPro" id="IPR012337">
    <property type="entry name" value="RNaseH-like_sf"/>
</dbReference>
<dbReference type="Proteomes" id="UP001228171">
    <property type="component" value="Unassembled WGS sequence"/>
</dbReference>
<dbReference type="PROSITE" id="PS01043">
    <property type="entry name" value="TRANSPOSASE_IS30"/>
    <property type="match status" value="1"/>
</dbReference>
<dbReference type="InterPro" id="IPR053392">
    <property type="entry name" value="Transposase_IS30-like"/>
</dbReference>
<dbReference type="InterPro" id="IPR036397">
    <property type="entry name" value="RNaseH_sf"/>
</dbReference>
<proteinExistence type="inferred from homology"/>
<keyword evidence="3" id="KW-0815">Transposition</keyword>
<keyword evidence="5" id="KW-0233">DNA recombination</keyword>
<evidence type="ECO:0000256" key="2">
    <source>
        <dbReference type="ARBA" id="ARBA00006363"/>
    </source>
</evidence>
<dbReference type="Gene3D" id="1.10.10.60">
    <property type="entry name" value="Homeodomain-like"/>
    <property type="match status" value="1"/>
</dbReference>
<evidence type="ECO:0000256" key="3">
    <source>
        <dbReference type="ARBA" id="ARBA00022578"/>
    </source>
</evidence>
<dbReference type="PANTHER" id="PTHR10948:SF23">
    <property type="entry name" value="TRANSPOSASE INSI FOR INSERTION SEQUENCE ELEMENT IS30A-RELATED"/>
    <property type="match status" value="1"/>
</dbReference>
<organism evidence="7 8">
    <name type="scientific">Psychrobacter faecalis</name>
    <dbReference type="NCBI Taxonomy" id="180588"/>
    <lineage>
        <taxon>Bacteria</taxon>
        <taxon>Pseudomonadati</taxon>
        <taxon>Pseudomonadota</taxon>
        <taxon>Gammaproteobacteria</taxon>
        <taxon>Moraxellales</taxon>
        <taxon>Moraxellaceae</taxon>
        <taxon>Psychrobacter</taxon>
    </lineage>
</organism>
<evidence type="ECO:0000256" key="5">
    <source>
        <dbReference type="ARBA" id="ARBA00023172"/>
    </source>
</evidence>
<evidence type="ECO:0000256" key="1">
    <source>
        <dbReference type="ARBA" id="ARBA00002190"/>
    </source>
</evidence>
<reference evidence="7 8" key="1">
    <citation type="submission" date="2023-08" db="EMBL/GenBank/DDBJ databases">
        <authorList>
            <person name="Kumar R."/>
        </authorList>
    </citation>
    <scope>NUCLEOTIDE SEQUENCE [LARGE SCALE GENOMIC DNA]</scope>
    <source>
        <strain evidence="7 8">LUR13</strain>
    </source>
</reference>
<dbReference type="PANTHER" id="PTHR10948">
    <property type="entry name" value="TRANSPOSASE"/>
    <property type="match status" value="1"/>
</dbReference>
<dbReference type="Pfam" id="PF13936">
    <property type="entry name" value="HTH_38"/>
    <property type="match status" value="1"/>
</dbReference>
<keyword evidence="8" id="KW-1185">Reference proteome</keyword>
<evidence type="ECO:0000259" key="6">
    <source>
        <dbReference type="PROSITE" id="PS50994"/>
    </source>
</evidence>
<evidence type="ECO:0000313" key="8">
    <source>
        <dbReference type="Proteomes" id="UP001228171"/>
    </source>
</evidence>
<keyword evidence="4" id="KW-0238">DNA-binding</keyword>
<dbReference type="Gene3D" id="3.30.420.10">
    <property type="entry name" value="Ribonuclease H-like superfamily/Ribonuclease H"/>
    <property type="match status" value="1"/>
</dbReference>
<comment type="similarity">
    <text evidence="2">Belongs to the transposase IS30 family.</text>
</comment>
<dbReference type="InterPro" id="IPR001598">
    <property type="entry name" value="Transposase_IS30_CS"/>
</dbReference>
<evidence type="ECO:0000313" key="7">
    <source>
        <dbReference type="EMBL" id="MDP4544554.1"/>
    </source>
</evidence>
<sequence>MSYTHLSLGERYQIYALRGAQHSIKFIAGALGRSPSTISRELRRNKSLRGYRAKHADNTAKARRANNAFTIILNVWDWVVTKLKLQWSPEQIAGVHNGVSHMSIYRYLWTDKRQGGTLWQYLRRKAKPYRQRLTTETRGRINDRISIHERPHVVKERSRIGDWEADTIIGQNHKQAIVTVVERKTGLVKMKRVTKKSAHLVADAMVVMLTPVRLHVKTITSDNGKEFADHKAIKQRLYSGFYFADAYASWQRGTNENTNGLIREYLPKGCDFRQVSDDEVQNIEDRLNNRPRKRLGFKTPNQMFYSIN</sequence>
<accession>A0ABT9HFK8</accession>
<dbReference type="NCBIfam" id="NF033563">
    <property type="entry name" value="transpos_IS30"/>
    <property type="match status" value="1"/>
</dbReference>
<comment type="function">
    <text evidence="1">Required for the transposition of the insertion element.</text>
</comment>
<dbReference type="InterPro" id="IPR025246">
    <property type="entry name" value="IS30-like_HTH"/>
</dbReference>
<dbReference type="EMBL" id="JAVAJI010000007">
    <property type="protein sequence ID" value="MDP4544554.1"/>
    <property type="molecule type" value="Genomic_DNA"/>
</dbReference>
<evidence type="ECO:0000256" key="4">
    <source>
        <dbReference type="ARBA" id="ARBA00023125"/>
    </source>
</evidence>